<gene>
    <name evidence="1" type="ORF">E0946_04710</name>
</gene>
<evidence type="ECO:0000313" key="2">
    <source>
        <dbReference type="Proteomes" id="UP000294588"/>
    </source>
</evidence>
<sequence>MNLRVFAILFILLFFISLNGEVTNNFAYADFLKSEKLYDLAIGEYYRSMYNGSKEDTTRALFGIAECYAKSHKFIEAAKTYEKLEDQEINWDAIKLHTFLLTDIKYYYESNKLIDKFIQALPKEKQDSLLIYKAVNLINLGKYNEAEETLNQISTDYPKSRALDIQAIMDESLPLKFKKSGKAVFFQAILPGAGYLYCKMPQTALATLVVNSLFGYTIMDNFKRGNTGSGVFFSVIGTGFYLGSIYGSLQAVSKYNKREMENFSNKIRP</sequence>
<comment type="caution">
    <text evidence="1">The sequence shown here is derived from an EMBL/GenBank/DDBJ whole genome shotgun (WGS) entry which is preliminary data.</text>
</comment>
<proteinExistence type="predicted"/>
<evidence type="ECO:0000313" key="1">
    <source>
        <dbReference type="EMBL" id="TDF72862.1"/>
    </source>
</evidence>
<organism evidence="1 2">
    <name type="scientific">Candidatus Syntrophosphaera thermopropionivorans</name>
    <dbReference type="NCBI Taxonomy" id="2593015"/>
    <lineage>
        <taxon>Bacteria</taxon>
        <taxon>Pseudomonadati</taxon>
        <taxon>Candidatus Cloacimonadota</taxon>
        <taxon>Candidatus Cloacimonadia</taxon>
        <taxon>Candidatus Cloacimonadales</taxon>
        <taxon>Candidatus Cloacimonadaceae</taxon>
        <taxon>Candidatus Syntrophosphaera</taxon>
    </lineage>
</organism>
<accession>A0AC61QIS8</accession>
<dbReference type="Proteomes" id="UP000294588">
    <property type="component" value="Unassembled WGS sequence"/>
</dbReference>
<protein>
    <submittedName>
        <fullName evidence="1">Uncharacterized protein</fullName>
    </submittedName>
</protein>
<name>A0AC61QIS8_9BACT</name>
<dbReference type="EMBL" id="SMOG01000013">
    <property type="protein sequence ID" value="TDF72862.1"/>
    <property type="molecule type" value="Genomic_DNA"/>
</dbReference>
<keyword evidence="2" id="KW-1185">Reference proteome</keyword>
<reference evidence="1" key="1">
    <citation type="submission" date="2019-03" db="EMBL/GenBank/DDBJ databases">
        <title>Candidatus Syntrophosphaera thermopropionivorans: a novel player in syntrophic propionate oxidation during anaerobic digestion.</title>
        <authorList>
            <person name="Dyksma S."/>
        </authorList>
    </citation>
    <scope>NUCLEOTIDE SEQUENCE</scope>
    <source>
        <strain evidence="1">W5</strain>
    </source>
</reference>